<dbReference type="CDD" id="cd02015">
    <property type="entry name" value="TPP_AHAS"/>
    <property type="match status" value="1"/>
</dbReference>
<dbReference type="NCBIfam" id="TIGR00118">
    <property type="entry name" value="acolac_lg"/>
    <property type="match status" value="1"/>
</dbReference>
<dbReference type="FunFam" id="3.40.50.1220:FF:000008">
    <property type="entry name" value="Acetolactate synthase"/>
    <property type="match status" value="1"/>
</dbReference>
<evidence type="ECO:0000256" key="3">
    <source>
        <dbReference type="ARBA" id="ARBA00007812"/>
    </source>
</evidence>
<dbReference type="InterPro" id="IPR029035">
    <property type="entry name" value="DHS-like_NAD/FAD-binding_dom"/>
</dbReference>
<organism evidence="16 17">
    <name type="scientific">Arthrobotrys musiformis</name>
    <dbReference type="NCBI Taxonomy" id="47236"/>
    <lineage>
        <taxon>Eukaryota</taxon>
        <taxon>Fungi</taxon>
        <taxon>Dikarya</taxon>
        <taxon>Ascomycota</taxon>
        <taxon>Pezizomycotina</taxon>
        <taxon>Orbiliomycetes</taxon>
        <taxon>Orbiliales</taxon>
        <taxon>Orbiliaceae</taxon>
        <taxon>Arthrobotrys</taxon>
    </lineage>
</organism>
<dbReference type="SUPFAM" id="SSF52467">
    <property type="entry name" value="DHS-like NAD/FAD-binding domain"/>
    <property type="match status" value="1"/>
</dbReference>
<evidence type="ECO:0000259" key="13">
    <source>
        <dbReference type="Pfam" id="PF00205"/>
    </source>
</evidence>
<dbReference type="GO" id="GO:0000287">
    <property type="term" value="F:magnesium ion binding"/>
    <property type="evidence" value="ECO:0007669"/>
    <property type="project" value="UniProtKB-UniRule"/>
</dbReference>
<dbReference type="InterPro" id="IPR039368">
    <property type="entry name" value="AHAS_TPP"/>
</dbReference>
<dbReference type="InterPro" id="IPR045229">
    <property type="entry name" value="TPP_enz"/>
</dbReference>
<keyword evidence="17" id="KW-1185">Reference proteome</keyword>
<keyword evidence="7 11" id="KW-0479">Metal-binding</keyword>
<evidence type="ECO:0000259" key="14">
    <source>
        <dbReference type="Pfam" id="PF02775"/>
    </source>
</evidence>
<dbReference type="InterPro" id="IPR012001">
    <property type="entry name" value="Thiamin_PyroP_enz_TPP-bd_dom"/>
</dbReference>
<dbReference type="EC" id="2.2.1.6" evidence="4 11"/>
<feature type="region of interest" description="Disordered" evidence="12">
    <location>
        <begin position="1"/>
        <end position="38"/>
    </location>
</feature>
<comment type="catalytic activity">
    <reaction evidence="11">
        <text>2 pyruvate + H(+) = (2S)-2-acetolactate + CO2</text>
        <dbReference type="Rhea" id="RHEA:25249"/>
        <dbReference type="ChEBI" id="CHEBI:15361"/>
        <dbReference type="ChEBI" id="CHEBI:15378"/>
        <dbReference type="ChEBI" id="CHEBI:16526"/>
        <dbReference type="ChEBI" id="CHEBI:58476"/>
        <dbReference type="EC" id="2.2.1.6"/>
    </reaction>
</comment>
<proteinExistence type="inferred from homology"/>
<dbReference type="InterPro" id="IPR012846">
    <property type="entry name" value="Acetolactate_synth_lsu"/>
</dbReference>
<dbReference type="GO" id="GO:0050660">
    <property type="term" value="F:flavin adenine dinucleotide binding"/>
    <property type="evidence" value="ECO:0007669"/>
    <property type="project" value="InterPro"/>
</dbReference>
<dbReference type="Gene3D" id="3.40.50.1220">
    <property type="entry name" value="TPP-binding domain"/>
    <property type="match status" value="1"/>
</dbReference>
<dbReference type="FunFam" id="3.40.50.970:FF:000007">
    <property type="entry name" value="Acetolactate synthase"/>
    <property type="match status" value="1"/>
</dbReference>
<dbReference type="GO" id="GO:0005739">
    <property type="term" value="C:mitochondrion"/>
    <property type="evidence" value="ECO:0007669"/>
    <property type="project" value="TreeGrafter"/>
</dbReference>
<dbReference type="InterPro" id="IPR012000">
    <property type="entry name" value="Thiamin_PyroP_enz_cen_dom"/>
</dbReference>
<dbReference type="Gene3D" id="3.40.50.970">
    <property type="match status" value="2"/>
</dbReference>
<feature type="domain" description="Thiamine pyrophosphate enzyme N-terminal TPP-binding" evidence="15">
    <location>
        <begin position="54"/>
        <end position="168"/>
    </location>
</feature>
<dbReference type="InterPro" id="IPR011766">
    <property type="entry name" value="TPP_enzyme_TPP-bd"/>
</dbReference>
<feature type="domain" description="Thiamine pyrophosphate enzyme TPP-binding" evidence="14">
    <location>
        <begin position="480"/>
        <end position="626"/>
    </location>
</feature>
<dbReference type="InterPro" id="IPR029061">
    <property type="entry name" value="THDP-binding"/>
</dbReference>
<comment type="similarity">
    <text evidence="3 11">Belongs to the TPP enzyme family.</text>
</comment>
<evidence type="ECO:0000256" key="4">
    <source>
        <dbReference type="ARBA" id="ARBA00013145"/>
    </source>
</evidence>
<dbReference type="SUPFAM" id="SSF52518">
    <property type="entry name" value="Thiamin diphosphate-binding fold (THDP-binding)"/>
    <property type="match status" value="2"/>
</dbReference>
<dbReference type="CDD" id="cd07035">
    <property type="entry name" value="TPP_PYR_POX_like"/>
    <property type="match status" value="1"/>
</dbReference>
<dbReference type="PANTHER" id="PTHR18968:SF13">
    <property type="entry name" value="ACETOLACTATE SYNTHASE CATALYTIC SUBUNIT, MITOCHONDRIAL"/>
    <property type="match status" value="1"/>
</dbReference>
<sequence>MPFPDFNIPKAPQIYPLEPPPNKTPKLPIQPPQISPDTPNLDTRLNNDHSLVGMTGGQIVAEMFTRHNVEHIFSISGGAVIPILDALHKHPTIDLVQPRHEQCGGHMAEGYARVSGKPGIVLVTSGPGATNMVTPLQDALSDGVPLVVICGQVRTSLVGTDSFQETDMIGISKPCTKWNHMVRTVEEIPRRINEAFEIATSGRPGPVLLEIPIDVGASVLKKPVSLKPVIPNLKMLALQNTVLRPTDIIAPNPLIGGKAGSQMQQRNLMATIERSAKLINMAKKPVIYAGHGVLSKEEGPILLRELAEKAQIPVTTTLHGLGCFDEDDEKSLHMLGMHGAIYANLAMQEADCIIALGARFDDRATGNVAEFAPAAKEAAAKGKGGIIHFEIQPKNINKVVEVTEAVEGDLSANLELLLPLIDGVRSRKDWLGRIKELKAQFPLSNFNRAPESGLLSPQFVIEELSRLTEPYKDQVIITTGVGQHQMWTAQHYKWKHPRTIVTSGGLGTMGFGLPSAIGAKLAQPNKIVIDIDGDASFQMTLMELKTAALYNLGVKIIIFNNDESGMVSQWQSMFLQDRFTLAHHENPDFVKVAEGMGVKAIRVSRADQLEDALTTMLEYDGPILLDAVIDRKVALYPMVAPGKGLSEYLAYDEAAEKERRALLKKRTGY</sequence>
<dbReference type="Proteomes" id="UP001370758">
    <property type="component" value="Unassembled WGS sequence"/>
</dbReference>
<evidence type="ECO:0000256" key="12">
    <source>
        <dbReference type="SAM" id="MobiDB-lite"/>
    </source>
</evidence>
<dbReference type="Pfam" id="PF02776">
    <property type="entry name" value="TPP_enzyme_N"/>
    <property type="match status" value="1"/>
</dbReference>
<keyword evidence="10 11" id="KW-0100">Branched-chain amino acid biosynthesis</keyword>
<evidence type="ECO:0000256" key="11">
    <source>
        <dbReference type="RuleBase" id="RU003591"/>
    </source>
</evidence>
<evidence type="ECO:0000256" key="1">
    <source>
        <dbReference type="ARBA" id="ARBA00004974"/>
    </source>
</evidence>
<dbReference type="Pfam" id="PF02775">
    <property type="entry name" value="TPP_enzyme_C"/>
    <property type="match status" value="1"/>
</dbReference>
<keyword evidence="6 11" id="KW-0808">Transferase</keyword>
<reference evidence="16 17" key="1">
    <citation type="submission" date="2023-08" db="EMBL/GenBank/DDBJ databases">
        <authorList>
            <person name="Palmer J.M."/>
        </authorList>
    </citation>
    <scope>NUCLEOTIDE SEQUENCE [LARGE SCALE GENOMIC DNA]</scope>
    <source>
        <strain evidence="16 17">TWF481</strain>
    </source>
</reference>
<accession>A0AAV9W7T3</accession>
<dbReference type="PANTHER" id="PTHR18968">
    <property type="entry name" value="THIAMINE PYROPHOSPHATE ENZYMES"/>
    <property type="match status" value="1"/>
</dbReference>
<keyword evidence="9 11" id="KW-0786">Thiamine pyrophosphate</keyword>
<evidence type="ECO:0000256" key="5">
    <source>
        <dbReference type="ARBA" id="ARBA00022605"/>
    </source>
</evidence>
<evidence type="ECO:0000313" key="16">
    <source>
        <dbReference type="EMBL" id="KAK6502750.1"/>
    </source>
</evidence>
<comment type="pathway">
    <text evidence="1 11">Amino-acid biosynthesis; L-isoleucine biosynthesis; L-isoleucine from 2-oxobutanoate: step 1/4.</text>
</comment>
<evidence type="ECO:0000256" key="8">
    <source>
        <dbReference type="ARBA" id="ARBA00022842"/>
    </source>
</evidence>
<comment type="cofactor">
    <cofactor evidence="11">
        <name>thiamine diphosphate</name>
        <dbReference type="ChEBI" id="CHEBI:58937"/>
    </cofactor>
    <text evidence="11">Binds 1 thiamine pyrophosphate per subunit.</text>
</comment>
<evidence type="ECO:0000256" key="9">
    <source>
        <dbReference type="ARBA" id="ARBA00023052"/>
    </source>
</evidence>
<dbReference type="GO" id="GO:0005948">
    <property type="term" value="C:acetolactate synthase complex"/>
    <property type="evidence" value="ECO:0007669"/>
    <property type="project" value="TreeGrafter"/>
</dbReference>
<dbReference type="GO" id="GO:0003984">
    <property type="term" value="F:acetolactate synthase activity"/>
    <property type="evidence" value="ECO:0007669"/>
    <property type="project" value="UniProtKB-EC"/>
</dbReference>
<dbReference type="PROSITE" id="PS00187">
    <property type="entry name" value="TPP_ENZYMES"/>
    <property type="match status" value="1"/>
</dbReference>
<dbReference type="Pfam" id="PF00205">
    <property type="entry name" value="TPP_enzyme_M"/>
    <property type="match status" value="1"/>
</dbReference>
<keyword evidence="5 11" id="KW-0028">Amino-acid biosynthesis</keyword>
<keyword evidence="8 11" id="KW-0460">Magnesium</keyword>
<dbReference type="InterPro" id="IPR000399">
    <property type="entry name" value="TPP-bd_CS"/>
</dbReference>
<gene>
    <name evidence="16" type="primary">ILV2_2</name>
    <name evidence="16" type="ORF">TWF481_007797</name>
</gene>
<evidence type="ECO:0000256" key="6">
    <source>
        <dbReference type="ARBA" id="ARBA00022679"/>
    </source>
</evidence>
<dbReference type="GO" id="GO:0009097">
    <property type="term" value="P:isoleucine biosynthetic process"/>
    <property type="evidence" value="ECO:0007669"/>
    <property type="project" value="TreeGrafter"/>
</dbReference>
<feature type="domain" description="Thiamine pyrophosphate enzyme central" evidence="13">
    <location>
        <begin position="272"/>
        <end position="415"/>
    </location>
</feature>
<evidence type="ECO:0000256" key="2">
    <source>
        <dbReference type="ARBA" id="ARBA00005025"/>
    </source>
</evidence>
<comment type="cofactor">
    <cofactor evidence="11">
        <name>Mg(2+)</name>
        <dbReference type="ChEBI" id="CHEBI:18420"/>
    </cofactor>
    <text evidence="11">Binds 1 Mg(2+) ion per subunit.</text>
</comment>
<comment type="caution">
    <text evidence="16">The sequence shown here is derived from an EMBL/GenBank/DDBJ whole genome shotgun (WGS) entry which is preliminary data.</text>
</comment>
<dbReference type="GO" id="GO:0009099">
    <property type="term" value="P:L-valine biosynthetic process"/>
    <property type="evidence" value="ECO:0007669"/>
    <property type="project" value="TreeGrafter"/>
</dbReference>
<evidence type="ECO:0000259" key="15">
    <source>
        <dbReference type="Pfam" id="PF02776"/>
    </source>
</evidence>
<name>A0AAV9W7T3_9PEZI</name>
<evidence type="ECO:0000256" key="10">
    <source>
        <dbReference type="ARBA" id="ARBA00023304"/>
    </source>
</evidence>
<evidence type="ECO:0000313" key="17">
    <source>
        <dbReference type="Proteomes" id="UP001370758"/>
    </source>
</evidence>
<protein>
    <recommendedName>
        <fullName evidence="4 11">Acetolactate synthase</fullName>
        <ecNumber evidence="4 11">2.2.1.6</ecNumber>
    </recommendedName>
</protein>
<evidence type="ECO:0000256" key="7">
    <source>
        <dbReference type="ARBA" id="ARBA00022723"/>
    </source>
</evidence>
<dbReference type="AlphaFoldDB" id="A0AAV9W7T3"/>
<comment type="pathway">
    <text evidence="2 11">Amino-acid biosynthesis; L-valine biosynthesis; L-valine from pyruvate: step 1/4.</text>
</comment>
<dbReference type="GO" id="GO:0030976">
    <property type="term" value="F:thiamine pyrophosphate binding"/>
    <property type="evidence" value="ECO:0007669"/>
    <property type="project" value="UniProtKB-UniRule"/>
</dbReference>
<dbReference type="EMBL" id="JAVHJL010000005">
    <property type="protein sequence ID" value="KAK6502750.1"/>
    <property type="molecule type" value="Genomic_DNA"/>
</dbReference>
<feature type="compositionally biased region" description="Pro residues" evidence="12">
    <location>
        <begin position="17"/>
        <end position="34"/>
    </location>
</feature>